<dbReference type="AlphaFoldDB" id="A0A1I2A292"/>
<proteinExistence type="predicted"/>
<dbReference type="EMBL" id="FONH01000002">
    <property type="protein sequence ID" value="SFE37907.1"/>
    <property type="molecule type" value="Genomic_DNA"/>
</dbReference>
<dbReference type="Proteomes" id="UP000199477">
    <property type="component" value="Unassembled WGS sequence"/>
</dbReference>
<reference evidence="2" key="1">
    <citation type="submission" date="2016-10" db="EMBL/GenBank/DDBJ databases">
        <authorList>
            <person name="Varghese N."/>
            <person name="Submissions S."/>
        </authorList>
    </citation>
    <scope>NUCLEOTIDE SEQUENCE [LARGE SCALE GENOMIC DNA]</scope>
    <source>
        <strain evidence="2">UNC178MFTsu3.1</strain>
    </source>
</reference>
<organism evidence="1 2">
    <name type="scientific">Dyella marensis</name>
    <dbReference type="NCBI Taxonomy" id="500610"/>
    <lineage>
        <taxon>Bacteria</taxon>
        <taxon>Pseudomonadati</taxon>
        <taxon>Pseudomonadota</taxon>
        <taxon>Gammaproteobacteria</taxon>
        <taxon>Lysobacterales</taxon>
        <taxon>Rhodanobacteraceae</taxon>
        <taxon>Dyella</taxon>
    </lineage>
</organism>
<dbReference type="RefSeq" id="WP_026636525.1">
    <property type="nucleotide sequence ID" value="NZ_FONH01000002.1"/>
</dbReference>
<keyword evidence="2" id="KW-1185">Reference proteome</keyword>
<gene>
    <name evidence="1" type="ORF">SAMN02799615_00895</name>
</gene>
<sequence length="138" mass="15489">MPFVSKKFVDALQFYACAESYKRRGVHPKGSPVRYEASPIVRDHGGRARAALEELHRRRIFTRIRRLFRRERKDWGPRVITVPGPLFSADSFRLSSPDAEHAPPFTVRTDGQVVVTGCLDTVANSVAAATEPTDTHEA</sequence>
<dbReference type="STRING" id="500610.SAMN02799615_00895"/>
<evidence type="ECO:0000313" key="1">
    <source>
        <dbReference type="EMBL" id="SFE37907.1"/>
    </source>
</evidence>
<evidence type="ECO:0000313" key="2">
    <source>
        <dbReference type="Proteomes" id="UP000199477"/>
    </source>
</evidence>
<protein>
    <submittedName>
        <fullName evidence="1">Uncharacterized protein</fullName>
    </submittedName>
</protein>
<name>A0A1I2A292_9GAMM</name>
<accession>A0A1I2A292</accession>